<comment type="caution">
    <text evidence="2">The sequence shown here is derived from an EMBL/GenBank/DDBJ whole genome shotgun (WGS) entry which is preliminary data.</text>
</comment>
<evidence type="ECO:0000313" key="3">
    <source>
        <dbReference type="Proteomes" id="UP001299876"/>
    </source>
</evidence>
<accession>A0ABT0EZN1</accession>
<evidence type="ECO:0000313" key="2">
    <source>
        <dbReference type="EMBL" id="MCK1791223.1"/>
    </source>
</evidence>
<dbReference type="EMBL" id="JAKNRW010000009">
    <property type="protein sequence ID" value="MCK1791223.1"/>
    <property type="molecule type" value="Genomic_DNA"/>
</dbReference>
<protein>
    <submittedName>
        <fullName evidence="2">Uncharacterized protein</fullName>
    </submittedName>
</protein>
<feature type="compositionally biased region" description="Acidic residues" evidence="1">
    <location>
        <begin position="204"/>
        <end position="213"/>
    </location>
</feature>
<name>A0ABT0EZN1_9PSED</name>
<evidence type="ECO:0000256" key="1">
    <source>
        <dbReference type="SAM" id="MobiDB-lite"/>
    </source>
</evidence>
<sequence length="539" mass="59590">MPTAAIGIADATRMISWPREQVEQLLRIDNTGLFMDSQEHLYADIGVEGIFRIEKNANNEFQIPLPFAPGQAGPILMKVPGQPQWRIARPGQVDPVLPVAKPANLELIAPHLADKLTRPDSNGIRFDKLKRTYVDLADGGTVLIRKNTQGDYQASSTSESTPSGPVLESIEGMTLWQRKSPVAEWPASDQAGPGPNQRPRLEQDADGGDDGIDADVSRRNPYLWASWGKTSQPVSGESIQIGQLFYRIVPKGALTGQVPLVFLQHPDFAPGRFEPFERMLQEAPSLQPVIALRSRPQVVSSSIRPFAKPLTHHVGDVFKRFTQNTSRAVAKRLFEASGSLRDIDGTGLARMMQTFRHWEGKTRVAVNKFGDPLDMLPVAAGSTGTRRIVPLHAADSPMPLQQLNLKPESSPVWHLYKDRLDEPGHLSLLVATLLSESSYTVFLPANAEHLKILPPMLLFKRNNHDKVYFLKLGYIDTDAIEIHPPSVPELADPMLHRRMSTEGHQALLAADVHGDVVWLIGGVQHLPGADPSIFIIKER</sequence>
<feature type="region of interest" description="Disordered" evidence="1">
    <location>
        <begin position="181"/>
        <end position="215"/>
    </location>
</feature>
<reference evidence="2 3" key="1">
    <citation type="submission" date="2022-02" db="EMBL/GenBank/DDBJ databases">
        <title>Comparative genomics of the first Antarctic Pseudomonas spp. capable of biotransforming 2,4,6-Trinitrotoluene.</title>
        <authorList>
            <person name="Cabrera M.A."/>
            <person name="Marquez S.L."/>
            <person name="Perez-Donoso J.M."/>
        </authorList>
    </citation>
    <scope>NUCLEOTIDE SEQUENCE [LARGE SCALE GENOMIC DNA]</scope>
    <source>
        <strain evidence="2 3">TNT19</strain>
    </source>
</reference>
<proteinExistence type="predicted"/>
<dbReference type="Proteomes" id="UP001299876">
    <property type="component" value="Unassembled WGS sequence"/>
</dbReference>
<gene>
    <name evidence="2" type="ORF">L9059_13720</name>
</gene>
<dbReference type="RefSeq" id="WP_247291570.1">
    <property type="nucleotide sequence ID" value="NZ_JAKNRW010000009.1"/>
</dbReference>
<organism evidence="2 3">
    <name type="scientific">Pseudomonas violetae</name>
    <dbReference type="NCBI Taxonomy" id="2915813"/>
    <lineage>
        <taxon>Bacteria</taxon>
        <taxon>Pseudomonadati</taxon>
        <taxon>Pseudomonadota</taxon>
        <taxon>Gammaproteobacteria</taxon>
        <taxon>Pseudomonadales</taxon>
        <taxon>Pseudomonadaceae</taxon>
        <taxon>Pseudomonas</taxon>
    </lineage>
</organism>
<keyword evidence="3" id="KW-1185">Reference proteome</keyword>